<dbReference type="NCBIfam" id="TIGR03840">
    <property type="entry name" value="TMPT_Se_Te"/>
    <property type="match status" value="1"/>
</dbReference>
<feature type="binding site" evidence="9">
    <location>
        <position position="123"/>
    </location>
    <ligand>
        <name>S-adenosyl-L-methionine</name>
        <dbReference type="ChEBI" id="CHEBI:59789"/>
    </ligand>
</feature>
<reference evidence="10 11" key="2">
    <citation type="submission" date="2014-05" db="EMBL/GenBank/DDBJ databases">
        <title>Genome sequence of the 3-chlorobenzoate degrading bacterium Pseudomonas knackmussii B13 shows multiple evidence for horizontal gene transfer.</title>
        <authorList>
            <person name="Miyazaki R."/>
            <person name="Bertelli C."/>
            <person name="Falquet L."/>
            <person name="Robinson-Rechavi M."/>
            <person name="Gharib W."/>
            <person name="Roy S."/>
            <person name="Van der Meer J.R."/>
        </authorList>
    </citation>
    <scope>NUCLEOTIDE SEQUENCE [LARGE SCALE GENOMIC DNA]</scope>
    <source>
        <strain evidence="10 11">B13</strain>
    </source>
</reference>
<dbReference type="EC" id="2.1.1.67" evidence="4 9"/>
<dbReference type="eggNOG" id="COG0500">
    <property type="taxonomic scope" value="Bacteria"/>
</dbReference>
<dbReference type="InterPro" id="IPR029063">
    <property type="entry name" value="SAM-dependent_MTases_sf"/>
</dbReference>
<feature type="binding site" evidence="9">
    <location>
        <position position="66"/>
    </location>
    <ligand>
        <name>S-adenosyl-L-methionine</name>
        <dbReference type="ChEBI" id="CHEBI:59789"/>
    </ligand>
</feature>
<evidence type="ECO:0000256" key="4">
    <source>
        <dbReference type="ARBA" id="ARBA00011905"/>
    </source>
</evidence>
<gene>
    <name evidence="9 10" type="primary">tpm</name>
    <name evidence="10" type="ORF">PKB_3647</name>
</gene>
<dbReference type="NCBIfam" id="NF009732">
    <property type="entry name" value="PRK13255.1"/>
    <property type="match status" value="1"/>
</dbReference>
<evidence type="ECO:0000256" key="2">
    <source>
        <dbReference type="ARBA" id="ARBA00004496"/>
    </source>
</evidence>
<dbReference type="Gene3D" id="3.40.50.150">
    <property type="entry name" value="Vaccinia Virus protein VP39"/>
    <property type="match status" value="1"/>
</dbReference>
<feature type="binding site" evidence="9">
    <location>
        <position position="45"/>
    </location>
    <ligand>
        <name>S-adenosyl-L-methionine</name>
        <dbReference type="ChEBI" id="CHEBI:59789"/>
    </ligand>
</feature>
<organism evidence="10 11">
    <name type="scientific">Pseudomonas knackmussii (strain DSM 6978 / CCUG 54928 / LMG 23759 / B13)</name>
    <dbReference type="NCBI Taxonomy" id="1301098"/>
    <lineage>
        <taxon>Bacteria</taxon>
        <taxon>Pseudomonadati</taxon>
        <taxon>Pseudomonadota</taxon>
        <taxon>Gammaproteobacteria</taxon>
        <taxon>Pseudomonadales</taxon>
        <taxon>Pseudomonadaceae</taxon>
        <taxon>Pseudomonas</taxon>
    </lineage>
</organism>
<dbReference type="HAMAP" id="MF_00812">
    <property type="entry name" value="Thiopur_methtran"/>
    <property type="match status" value="1"/>
</dbReference>
<evidence type="ECO:0000256" key="6">
    <source>
        <dbReference type="ARBA" id="ARBA00022603"/>
    </source>
</evidence>
<dbReference type="PANTHER" id="PTHR10259:SF11">
    <property type="entry name" value="THIOPURINE S-METHYLTRANSFERASE"/>
    <property type="match status" value="1"/>
</dbReference>
<name>A0A024HJB8_PSEKB</name>
<keyword evidence="6 9" id="KW-0489">Methyltransferase</keyword>
<dbReference type="InterPro" id="IPR022474">
    <property type="entry name" value="Thiopur_S-MeTfrase_Se/Te_detox"/>
</dbReference>
<dbReference type="PROSITE" id="PS51585">
    <property type="entry name" value="SAM_MT_TPMT"/>
    <property type="match status" value="1"/>
</dbReference>
<feature type="binding site" evidence="9">
    <location>
        <position position="10"/>
    </location>
    <ligand>
        <name>S-adenosyl-L-methionine</name>
        <dbReference type="ChEBI" id="CHEBI:59789"/>
    </ligand>
</feature>
<dbReference type="GO" id="GO:0010038">
    <property type="term" value="P:response to metal ion"/>
    <property type="evidence" value="ECO:0007669"/>
    <property type="project" value="InterPro"/>
</dbReference>
<evidence type="ECO:0000256" key="5">
    <source>
        <dbReference type="ARBA" id="ARBA00022490"/>
    </source>
</evidence>
<evidence type="ECO:0000256" key="3">
    <source>
        <dbReference type="ARBA" id="ARBA00008145"/>
    </source>
</evidence>
<evidence type="ECO:0000256" key="8">
    <source>
        <dbReference type="ARBA" id="ARBA00022691"/>
    </source>
</evidence>
<dbReference type="OrthoDB" id="9778208at2"/>
<evidence type="ECO:0000256" key="9">
    <source>
        <dbReference type="HAMAP-Rule" id="MF_00812"/>
    </source>
</evidence>
<comment type="catalytic activity">
    <reaction evidence="1 9">
        <text>S-adenosyl-L-methionine + a thiopurine = S-adenosyl-L-homocysteine + a thiopurine S-methylether.</text>
        <dbReference type="EC" id="2.1.1.67"/>
    </reaction>
</comment>
<dbReference type="RefSeq" id="WP_043253372.1">
    <property type="nucleotide sequence ID" value="NZ_HG322950.1"/>
</dbReference>
<keyword evidence="7 9" id="KW-0808">Transferase</keyword>
<accession>A0A024HJB8</accession>
<dbReference type="GO" id="GO:0005737">
    <property type="term" value="C:cytoplasm"/>
    <property type="evidence" value="ECO:0007669"/>
    <property type="project" value="UniProtKB-SubCell"/>
</dbReference>
<protein>
    <recommendedName>
        <fullName evidence="4 9">Thiopurine S-methyltransferase</fullName>
        <ecNumber evidence="4 9">2.1.1.67</ecNumber>
    </recommendedName>
    <alternativeName>
        <fullName evidence="9">Thiopurine methyltransferase</fullName>
    </alternativeName>
</protein>
<dbReference type="GO" id="GO:0032259">
    <property type="term" value="P:methylation"/>
    <property type="evidence" value="ECO:0007669"/>
    <property type="project" value="UniProtKB-KW"/>
</dbReference>
<evidence type="ECO:0000313" key="11">
    <source>
        <dbReference type="Proteomes" id="UP000025241"/>
    </source>
</evidence>
<dbReference type="InterPro" id="IPR008854">
    <property type="entry name" value="TPMT"/>
</dbReference>
<dbReference type="KEGG" id="pkc:PKB_3647"/>
<keyword evidence="11" id="KW-1185">Reference proteome</keyword>
<comment type="subcellular location">
    <subcellularLocation>
        <location evidence="2 9">Cytoplasm</location>
    </subcellularLocation>
</comment>
<evidence type="ECO:0000256" key="7">
    <source>
        <dbReference type="ARBA" id="ARBA00022679"/>
    </source>
</evidence>
<comment type="similarity">
    <text evidence="3 9">Belongs to the class I-like SAM-binding methyltransferase superfamily. TPMT family.</text>
</comment>
<dbReference type="PATRIC" id="fig|1301098.3.peg.3653"/>
<dbReference type="FunFam" id="3.40.50.150:FF:000101">
    <property type="entry name" value="Thiopurine S-methyltransferase"/>
    <property type="match status" value="1"/>
</dbReference>
<dbReference type="PANTHER" id="PTHR10259">
    <property type="entry name" value="THIOPURINE S-METHYLTRANSFERASE"/>
    <property type="match status" value="1"/>
</dbReference>
<dbReference type="AlphaFoldDB" id="A0A024HJB8"/>
<proteinExistence type="inferred from homology"/>
<dbReference type="InterPro" id="IPR025835">
    <property type="entry name" value="Thiopurine_S-MeTrfase"/>
</dbReference>
<keyword evidence="8 9" id="KW-0949">S-adenosyl-L-methionine</keyword>
<reference evidence="10 11" key="1">
    <citation type="submission" date="2013-03" db="EMBL/GenBank/DDBJ databases">
        <authorList>
            <person name="Linke B."/>
        </authorList>
    </citation>
    <scope>NUCLEOTIDE SEQUENCE [LARGE SCALE GENOMIC DNA]</scope>
    <source>
        <strain evidence="10 11">B13</strain>
    </source>
</reference>
<keyword evidence="5 9" id="KW-0963">Cytoplasm</keyword>
<dbReference type="PIRSF" id="PIRSF023956">
    <property type="entry name" value="Thiopurine_S-methyltransferase"/>
    <property type="match status" value="1"/>
</dbReference>
<evidence type="ECO:0000313" key="10">
    <source>
        <dbReference type="EMBL" id="CDF84986.1"/>
    </source>
</evidence>
<dbReference type="Proteomes" id="UP000025241">
    <property type="component" value="Chromosome I"/>
</dbReference>
<sequence length="217" mass="24812">MQHDFWQARWSRNEIGFHLPEVNPYLIRHWPSLNLQAGTRVMVPLCGKSLDMLWLARQGYPVLGVELAERAVLDFFAELGCEPRVEQKGALRSYSHGDIEILQGDFFDLQPGDVQACHALYDRAALIALPPDMRPDYARHLSAILPHELSGLLITLEYPQEQMAGPPFAVLADEVRERFLGWQLQELERVDALAQNAKFAARGVQRLDEVVFRLQRE</sequence>
<dbReference type="STRING" id="1301098.PKB_3647"/>
<dbReference type="SUPFAM" id="SSF53335">
    <property type="entry name" value="S-adenosyl-L-methionine-dependent methyltransferases"/>
    <property type="match status" value="1"/>
</dbReference>
<dbReference type="GO" id="GO:0008119">
    <property type="term" value="F:thiopurine S-methyltransferase activity"/>
    <property type="evidence" value="ECO:0007669"/>
    <property type="project" value="UniProtKB-UniRule"/>
</dbReference>
<evidence type="ECO:0000256" key="1">
    <source>
        <dbReference type="ARBA" id="ARBA00000903"/>
    </source>
</evidence>
<dbReference type="HOGENOM" id="CLU_085515_1_0_6"/>
<dbReference type="EMBL" id="HG322950">
    <property type="protein sequence ID" value="CDF84986.1"/>
    <property type="molecule type" value="Genomic_DNA"/>
</dbReference>
<dbReference type="Pfam" id="PF05724">
    <property type="entry name" value="TPMT"/>
    <property type="match status" value="1"/>
</dbReference>